<keyword evidence="3" id="KW-1185">Reference proteome</keyword>
<evidence type="ECO:0000313" key="3">
    <source>
        <dbReference type="Proteomes" id="UP000613255"/>
    </source>
</evidence>
<protein>
    <submittedName>
        <fullName evidence="2">DUF3987 domain-containing protein</fullName>
    </submittedName>
</protein>
<feature type="region of interest" description="Disordered" evidence="1">
    <location>
        <begin position="490"/>
        <end position="513"/>
    </location>
</feature>
<organism evidence="2 3">
    <name type="scientific">Pontibaca salina</name>
    <dbReference type="NCBI Taxonomy" id="2795731"/>
    <lineage>
        <taxon>Bacteria</taxon>
        <taxon>Pseudomonadati</taxon>
        <taxon>Pseudomonadota</taxon>
        <taxon>Alphaproteobacteria</taxon>
        <taxon>Rhodobacterales</taxon>
        <taxon>Roseobacteraceae</taxon>
        <taxon>Pontibaca</taxon>
    </lineage>
</organism>
<dbReference type="AlphaFoldDB" id="A0A934HME0"/>
<reference evidence="2" key="1">
    <citation type="submission" date="2020-12" db="EMBL/GenBank/DDBJ databases">
        <title>Pontibaca salina gen. nov., sp. nov., isolated from marine sediment.</title>
        <authorList>
            <person name="Bo J."/>
            <person name="Wang S."/>
            <person name="Song X."/>
            <person name="Du Z."/>
        </authorList>
    </citation>
    <scope>NUCLEOTIDE SEQUENCE</scope>
    <source>
        <strain evidence="2">S1109L</strain>
    </source>
</reference>
<evidence type="ECO:0000256" key="1">
    <source>
        <dbReference type="SAM" id="MobiDB-lite"/>
    </source>
</evidence>
<dbReference type="RefSeq" id="WP_198686916.1">
    <property type="nucleotide sequence ID" value="NZ_JAEIJD010000016.1"/>
</dbReference>
<evidence type="ECO:0000313" key="2">
    <source>
        <dbReference type="EMBL" id="MBI6630889.1"/>
    </source>
</evidence>
<proteinExistence type="predicted"/>
<dbReference type="EMBL" id="JAEIJD010000016">
    <property type="protein sequence ID" value="MBI6630889.1"/>
    <property type="molecule type" value="Genomic_DNA"/>
</dbReference>
<gene>
    <name evidence="2" type="ORF">JAO82_13475</name>
</gene>
<dbReference type="Proteomes" id="UP000613255">
    <property type="component" value="Unassembled WGS sequence"/>
</dbReference>
<comment type="caution">
    <text evidence="2">The sequence shown here is derived from an EMBL/GenBank/DDBJ whole genome shotgun (WGS) entry which is preliminary data.</text>
</comment>
<feature type="compositionally biased region" description="Basic and acidic residues" evidence="1">
    <location>
        <begin position="497"/>
        <end position="513"/>
    </location>
</feature>
<accession>A0A934HME0</accession>
<name>A0A934HME0_9RHOB</name>
<sequence length="522" mass="59693">MTQKPSKKTKPNTAPLFTGVTTLEKGKKRPLNELEQSTVIAMLSIKERPDVLSIDHLVPKGSFIERLLGFFKESDISYALPLWQLIMLSASILTQGGATLSIPGMKEKRPILWTIVLAPSGSSKTLATDTVTDILSDDGEESNIAMFPNGGTDAQWIIDLDENNGTYVLQDEVGQWIEKVLKDATYARIKPWMLDSYSHKPISNRLKSENQKLTIEDPHFTFMGLSVRETWKDNVNAASMLDGFCQRFNYVMAPPREDTDMFDHFLYFVGENVGKQKAELFEIWNALRHQPEAMGVYQIDKDVMPYLDNWWSSLRAQWGSGALPASFIRRTGFSVLSYLVILQFLLGRSRRPIDIETAELATKYAEFHMECALTMMREYGDKTSGQIQKVAALRTEMQAKGNPKVSARDIQRRLSANQRREISTDMTKQILAVLERLEIQPDLFEGVADTPKDKSSLLQARHQKIQVRDQQREAWRNRARIRKVRDLYKQQPPKSVPMEHDQQELSEREDHVIDITERIKNG</sequence>